<evidence type="ECO:0000256" key="6">
    <source>
        <dbReference type="ARBA" id="ARBA00023244"/>
    </source>
</evidence>
<evidence type="ECO:0000256" key="1">
    <source>
        <dbReference type="ARBA" id="ARBA00001933"/>
    </source>
</evidence>
<comment type="cofactor">
    <cofactor evidence="1 7">
        <name>pyridoxal 5'-phosphate</name>
        <dbReference type="ChEBI" id="CHEBI:597326"/>
    </cofactor>
</comment>
<feature type="modified residue" description="N6-(pyridoxal phosphate)lysine" evidence="7">
    <location>
        <position position="285"/>
    </location>
</feature>
<organism evidence="9 10">
    <name type="scientific">Sorangium cellulosum</name>
    <name type="common">Polyangium cellulosum</name>
    <dbReference type="NCBI Taxonomy" id="56"/>
    <lineage>
        <taxon>Bacteria</taxon>
        <taxon>Pseudomonadati</taxon>
        <taxon>Myxococcota</taxon>
        <taxon>Polyangia</taxon>
        <taxon>Polyangiales</taxon>
        <taxon>Polyangiaceae</taxon>
        <taxon>Sorangium</taxon>
    </lineage>
</organism>
<feature type="region of interest" description="Disordered" evidence="8">
    <location>
        <begin position="1"/>
        <end position="22"/>
    </location>
</feature>
<dbReference type="GO" id="GO:0006782">
    <property type="term" value="P:protoporphyrinogen IX biosynthetic process"/>
    <property type="evidence" value="ECO:0007669"/>
    <property type="project" value="UniProtKB-UniRule"/>
</dbReference>
<dbReference type="EMBL" id="CP012673">
    <property type="protein sequence ID" value="AUX49034.1"/>
    <property type="molecule type" value="Genomic_DNA"/>
</dbReference>
<dbReference type="Proteomes" id="UP000238348">
    <property type="component" value="Chromosome"/>
</dbReference>
<dbReference type="NCBIfam" id="NF000818">
    <property type="entry name" value="PRK00062.1"/>
    <property type="match status" value="1"/>
</dbReference>
<evidence type="ECO:0000256" key="7">
    <source>
        <dbReference type="HAMAP-Rule" id="MF_00375"/>
    </source>
</evidence>
<dbReference type="EC" id="5.4.3.8" evidence="7"/>
<dbReference type="GO" id="GO:0042286">
    <property type="term" value="F:glutamate-1-semialdehyde 2,1-aminomutase activity"/>
    <property type="evidence" value="ECO:0007669"/>
    <property type="project" value="UniProtKB-UniRule"/>
</dbReference>
<keyword evidence="5 7" id="KW-0413">Isomerase</keyword>
<dbReference type="UniPathway" id="UPA00251">
    <property type="reaction ID" value="UER00317"/>
</dbReference>
<dbReference type="OrthoDB" id="9801052at2"/>
<comment type="subunit">
    <text evidence="7">Homodimer.</text>
</comment>
<dbReference type="RefSeq" id="WP_104987938.1">
    <property type="nucleotide sequence ID" value="NZ_CP012673.1"/>
</dbReference>
<dbReference type="CDD" id="cd00610">
    <property type="entry name" value="OAT_like"/>
    <property type="match status" value="1"/>
</dbReference>
<dbReference type="PROSITE" id="PS00600">
    <property type="entry name" value="AA_TRANSFER_CLASS_3"/>
    <property type="match status" value="1"/>
</dbReference>
<dbReference type="PANTHER" id="PTHR43713:SF3">
    <property type="entry name" value="GLUTAMATE-1-SEMIALDEHYDE 2,1-AMINOMUTASE 1, CHLOROPLASTIC-RELATED"/>
    <property type="match status" value="1"/>
</dbReference>
<dbReference type="GO" id="GO:0008483">
    <property type="term" value="F:transaminase activity"/>
    <property type="evidence" value="ECO:0007669"/>
    <property type="project" value="UniProtKB-KW"/>
</dbReference>
<evidence type="ECO:0000256" key="2">
    <source>
        <dbReference type="ARBA" id="ARBA00004819"/>
    </source>
</evidence>
<dbReference type="GO" id="GO:0030170">
    <property type="term" value="F:pyridoxal phosphate binding"/>
    <property type="evidence" value="ECO:0007669"/>
    <property type="project" value="InterPro"/>
</dbReference>
<evidence type="ECO:0000256" key="4">
    <source>
        <dbReference type="ARBA" id="ARBA00022898"/>
    </source>
</evidence>
<keyword evidence="6 7" id="KW-0627">Porphyrin biosynthesis</keyword>
<dbReference type="NCBIfam" id="TIGR00713">
    <property type="entry name" value="hemL"/>
    <property type="match status" value="1"/>
</dbReference>
<proteinExistence type="inferred from homology"/>
<evidence type="ECO:0000256" key="3">
    <source>
        <dbReference type="ARBA" id="ARBA00008981"/>
    </source>
</evidence>
<dbReference type="PANTHER" id="PTHR43713">
    <property type="entry name" value="GLUTAMATE-1-SEMIALDEHYDE 2,1-AMINOMUTASE"/>
    <property type="match status" value="1"/>
</dbReference>
<evidence type="ECO:0000256" key="5">
    <source>
        <dbReference type="ARBA" id="ARBA00023235"/>
    </source>
</evidence>
<evidence type="ECO:0000313" key="9">
    <source>
        <dbReference type="EMBL" id="AUX49034.1"/>
    </source>
</evidence>
<dbReference type="InterPro" id="IPR004639">
    <property type="entry name" value="4pyrrol_synth_GluAld_NH2Trfase"/>
</dbReference>
<gene>
    <name evidence="7 9" type="primary">hemL</name>
    <name evidence="9" type="ORF">SOCE26_105790</name>
</gene>
<protein>
    <recommendedName>
        <fullName evidence="7">Glutamate-1-semialdehyde 2,1-aminomutase</fullName>
        <shortName evidence="7">GSA</shortName>
        <ecNumber evidence="7">5.4.3.8</ecNumber>
    </recommendedName>
    <alternativeName>
        <fullName evidence="7">Glutamate-1-semialdehyde aminotransferase</fullName>
        <shortName evidence="7">GSA-AT</shortName>
    </alternativeName>
</protein>
<comment type="catalytic activity">
    <reaction evidence="7">
        <text>(S)-4-amino-5-oxopentanoate = 5-aminolevulinate</text>
        <dbReference type="Rhea" id="RHEA:14265"/>
        <dbReference type="ChEBI" id="CHEBI:57501"/>
        <dbReference type="ChEBI" id="CHEBI:356416"/>
        <dbReference type="EC" id="5.4.3.8"/>
    </reaction>
</comment>
<dbReference type="GO" id="GO:0005737">
    <property type="term" value="C:cytoplasm"/>
    <property type="evidence" value="ECO:0007669"/>
    <property type="project" value="UniProtKB-SubCell"/>
</dbReference>
<dbReference type="HAMAP" id="MF_00375">
    <property type="entry name" value="HemL_aminotrans_3"/>
    <property type="match status" value="1"/>
</dbReference>
<sequence>MTNATSAAPPPGQPGARAGRGPASKALFDRAAAVLPGGVNSPVRAFRAVGGDPLFIARAEGARLVDADGAEYIDYIGSWGPAILGHAHPAVVEAVREAAARGLSFGAPTELEVRFAEQIRALYPSIDMLRCVSSGTEATMSAIRVARGFTRRDVIIKFEGCYHGHADHLLVKAGSGLATFGAPDSAGVPESVARATLSLPYNDPAALEAAFAARGGEIAAVILEPVVGNMGCVPPEPNFLALVLDLCRKHGALSIFDEVMTGCRLARGGAQELYGLRPDLTTLGKIVGGGMPLAAYGGRADVMRVVSPLGPVYQAGTLSGNPVAVTAGLATLERLTPALYEKLERLGASLERGLRAAAEGAGVPACVQRVGSMITLFFTKGPVRSWTDASTSDTKRFGAFHAGLLARGVYWPPSQYEAAFLSGAHTDDDIERTITAAREALAS</sequence>
<dbReference type="FunFam" id="3.40.640.10:FF:000021">
    <property type="entry name" value="Glutamate-1-semialdehyde 2,1-aminomutase"/>
    <property type="match status" value="1"/>
</dbReference>
<keyword evidence="7" id="KW-0963">Cytoplasm</keyword>
<name>A0A2L0FBV0_SORCE</name>
<dbReference type="InterPro" id="IPR015424">
    <property type="entry name" value="PyrdxlP-dep_Trfase"/>
</dbReference>
<dbReference type="Gene3D" id="3.90.1150.10">
    <property type="entry name" value="Aspartate Aminotransferase, domain 1"/>
    <property type="match status" value="1"/>
</dbReference>
<dbReference type="InterPro" id="IPR015422">
    <property type="entry name" value="PyrdxlP-dep_Trfase_small"/>
</dbReference>
<keyword evidence="4 7" id="KW-0663">Pyridoxal phosphate</keyword>
<keyword evidence="9" id="KW-0032">Aminotransferase</keyword>
<accession>A0A2L0FBV0</accession>
<dbReference type="Pfam" id="PF00202">
    <property type="entry name" value="Aminotran_3"/>
    <property type="match status" value="1"/>
</dbReference>
<dbReference type="InterPro" id="IPR005814">
    <property type="entry name" value="Aminotrans_3"/>
</dbReference>
<dbReference type="InterPro" id="IPR015421">
    <property type="entry name" value="PyrdxlP-dep_Trfase_major"/>
</dbReference>
<dbReference type="SUPFAM" id="SSF53383">
    <property type="entry name" value="PLP-dependent transferases"/>
    <property type="match status" value="1"/>
</dbReference>
<reference evidence="9 10" key="1">
    <citation type="submission" date="2015-09" db="EMBL/GenBank/DDBJ databases">
        <title>Sorangium comparison.</title>
        <authorList>
            <person name="Zaburannyi N."/>
            <person name="Bunk B."/>
            <person name="Overmann J."/>
            <person name="Mueller R."/>
        </authorList>
    </citation>
    <scope>NUCLEOTIDE SEQUENCE [LARGE SCALE GENOMIC DNA]</scope>
    <source>
        <strain evidence="9 10">So ce26</strain>
    </source>
</reference>
<comment type="pathway">
    <text evidence="2">Porphyrin-containing compound metabolism; protoporphyrin-IX biosynthesis; 5-aminolevulinate from L-glutamyl-tRNA(Glu): step 2/2.</text>
</comment>
<comment type="subcellular location">
    <subcellularLocation>
        <location evidence="7">Cytoplasm</location>
    </subcellularLocation>
</comment>
<dbReference type="InterPro" id="IPR049704">
    <property type="entry name" value="Aminotrans_3_PPA_site"/>
</dbReference>
<evidence type="ECO:0000313" key="10">
    <source>
        <dbReference type="Proteomes" id="UP000238348"/>
    </source>
</evidence>
<keyword evidence="9" id="KW-0808">Transferase</keyword>
<comment type="similarity">
    <text evidence="3 7">Belongs to the class-III pyridoxal-phosphate-dependent aminotransferase family. HemL subfamily.</text>
</comment>
<dbReference type="Gene3D" id="3.40.640.10">
    <property type="entry name" value="Type I PLP-dependent aspartate aminotransferase-like (Major domain)"/>
    <property type="match status" value="1"/>
</dbReference>
<dbReference type="AlphaFoldDB" id="A0A2L0FBV0"/>
<evidence type="ECO:0000256" key="8">
    <source>
        <dbReference type="SAM" id="MobiDB-lite"/>
    </source>
</evidence>